<dbReference type="GO" id="GO:0005737">
    <property type="term" value="C:cytoplasm"/>
    <property type="evidence" value="ECO:0007669"/>
    <property type="project" value="TreeGrafter"/>
</dbReference>
<dbReference type="Pfam" id="PF00271">
    <property type="entry name" value="Helicase_C"/>
    <property type="match status" value="1"/>
</dbReference>
<dbReference type="CDD" id="cd17920">
    <property type="entry name" value="DEXHc_RecQ"/>
    <property type="match status" value="1"/>
</dbReference>
<feature type="region of interest" description="Disordered" evidence="13">
    <location>
        <begin position="456"/>
        <end position="484"/>
    </location>
</feature>
<feature type="domain" description="Helicase ATP-binding" evidence="14">
    <location>
        <begin position="81"/>
        <end position="252"/>
    </location>
</feature>
<dbReference type="EC" id="5.6.2.4" evidence="10"/>
<dbReference type="GO" id="GO:0006310">
    <property type="term" value="P:DNA recombination"/>
    <property type="evidence" value="ECO:0007669"/>
    <property type="project" value="InterPro"/>
</dbReference>
<evidence type="ECO:0000256" key="7">
    <source>
        <dbReference type="ARBA" id="ARBA00023125"/>
    </source>
</evidence>
<protein>
    <recommendedName>
        <fullName evidence="11">ATP-dependent DNA helicase RecQ</fullName>
        <ecNumber evidence="10">5.6.2.4</ecNumber>
    </recommendedName>
    <alternativeName>
        <fullName evidence="12">DNA 3'-5' helicase RecQ</fullName>
    </alternativeName>
</protein>
<dbReference type="InterPro" id="IPR014001">
    <property type="entry name" value="Helicase_ATP-bd"/>
</dbReference>
<feature type="region of interest" description="Disordered" evidence="13">
    <location>
        <begin position="1"/>
        <end position="53"/>
    </location>
</feature>
<dbReference type="InterPro" id="IPR011545">
    <property type="entry name" value="DEAD/DEAH_box_helicase_dom"/>
</dbReference>
<dbReference type="InterPro" id="IPR004589">
    <property type="entry name" value="DNA_helicase_ATP-dep_RecQ"/>
</dbReference>
<keyword evidence="8" id="KW-0413">Isomerase</keyword>
<dbReference type="Proteomes" id="UP000412028">
    <property type="component" value="Unassembled WGS sequence"/>
</dbReference>
<keyword evidence="4 16" id="KW-0378">Hydrolase</keyword>
<evidence type="ECO:0000259" key="15">
    <source>
        <dbReference type="PROSITE" id="PS51194"/>
    </source>
</evidence>
<dbReference type="InterPro" id="IPR032284">
    <property type="entry name" value="RecQ_Zn-bd"/>
</dbReference>
<keyword evidence="2" id="KW-0479">Metal-binding</keyword>
<dbReference type="InterPro" id="IPR027417">
    <property type="entry name" value="P-loop_NTPase"/>
</dbReference>
<comment type="similarity">
    <text evidence="1">Belongs to the helicase family. RecQ subfamily.</text>
</comment>
<keyword evidence="3" id="KW-0547">Nucleotide-binding</keyword>
<comment type="caution">
    <text evidence="16">The sequence shown here is derived from an EMBL/GenBank/DDBJ whole genome shotgun (WGS) entry which is preliminary data.</text>
</comment>
<dbReference type="GO" id="GO:0005524">
    <property type="term" value="F:ATP binding"/>
    <property type="evidence" value="ECO:0007669"/>
    <property type="project" value="UniProtKB-KW"/>
</dbReference>
<comment type="catalytic activity">
    <reaction evidence="9">
        <text>Couples ATP hydrolysis with the unwinding of duplex DNA by translocating in the 3'-5' direction.</text>
        <dbReference type="EC" id="5.6.2.4"/>
    </reaction>
</comment>
<dbReference type="Pfam" id="PF16124">
    <property type="entry name" value="RecQ_Zn_bind"/>
    <property type="match status" value="1"/>
</dbReference>
<dbReference type="RefSeq" id="WP_150381989.1">
    <property type="nucleotide sequence ID" value="NZ_RZUI01000017.1"/>
</dbReference>
<feature type="compositionally biased region" description="Gly residues" evidence="13">
    <location>
        <begin position="508"/>
        <end position="531"/>
    </location>
</feature>
<accession>A0A5M9ZL46</accession>
<feature type="compositionally biased region" description="Polar residues" evidence="13">
    <location>
        <begin position="614"/>
        <end position="632"/>
    </location>
</feature>
<dbReference type="GO" id="GO:0006281">
    <property type="term" value="P:DNA repair"/>
    <property type="evidence" value="ECO:0007669"/>
    <property type="project" value="TreeGrafter"/>
</dbReference>
<feature type="compositionally biased region" description="Low complexity" evidence="13">
    <location>
        <begin position="586"/>
        <end position="604"/>
    </location>
</feature>
<keyword evidence="6" id="KW-0067">ATP-binding</keyword>
<dbReference type="GO" id="GO:0043138">
    <property type="term" value="F:3'-5' DNA helicase activity"/>
    <property type="evidence" value="ECO:0007669"/>
    <property type="project" value="UniProtKB-EC"/>
</dbReference>
<evidence type="ECO:0000256" key="3">
    <source>
        <dbReference type="ARBA" id="ARBA00022741"/>
    </source>
</evidence>
<evidence type="ECO:0000256" key="2">
    <source>
        <dbReference type="ARBA" id="ARBA00022723"/>
    </source>
</evidence>
<evidence type="ECO:0000256" key="13">
    <source>
        <dbReference type="SAM" id="MobiDB-lite"/>
    </source>
</evidence>
<evidence type="ECO:0000313" key="16">
    <source>
        <dbReference type="EMBL" id="KAA8827612.1"/>
    </source>
</evidence>
<feature type="compositionally biased region" description="Basic residues" evidence="13">
    <location>
        <begin position="568"/>
        <end position="582"/>
    </location>
</feature>
<dbReference type="AlphaFoldDB" id="A0A5M9ZL46"/>
<evidence type="ECO:0000256" key="4">
    <source>
        <dbReference type="ARBA" id="ARBA00022801"/>
    </source>
</evidence>
<dbReference type="Pfam" id="PF00270">
    <property type="entry name" value="DEAD"/>
    <property type="match status" value="1"/>
</dbReference>
<evidence type="ECO:0000256" key="5">
    <source>
        <dbReference type="ARBA" id="ARBA00022806"/>
    </source>
</evidence>
<dbReference type="OrthoDB" id="9760034at2"/>
<evidence type="ECO:0000313" key="17">
    <source>
        <dbReference type="Proteomes" id="UP000412028"/>
    </source>
</evidence>
<name>A0A5M9ZL46_9BIFI</name>
<dbReference type="Gene3D" id="3.40.50.300">
    <property type="entry name" value="P-loop containing nucleotide triphosphate hydrolases"/>
    <property type="match status" value="2"/>
</dbReference>
<feature type="domain" description="Helicase C-terminal" evidence="15">
    <location>
        <begin position="266"/>
        <end position="426"/>
    </location>
</feature>
<evidence type="ECO:0000256" key="10">
    <source>
        <dbReference type="ARBA" id="ARBA00034808"/>
    </source>
</evidence>
<dbReference type="GO" id="GO:0003677">
    <property type="term" value="F:DNA binding"/>
    <property type="evidence" value="ECO:0007669"/>
    <property type="project" value="UniProtKB-KW"/>
</dbReference>
<evidence type="ECO:0000256" key="9">
    <source>
        <dbReference type="ARBA" id="ARBA00034617"/>
    </source>
</evidence>
<dbReference type="NCBIfam" id="TIGR00614">
    <property type="entry name" value="recQ_fam"/>
    <property type="match status" value="1"/>
</dbReference>
<dbReference type="GO" id="GO:0009378">
    <property type="term" value="F:four-way junction helicase activity"/>
    <property type="evidence" value="ECO:0007669"/>
    <property type="project" value="TreeGrafter"/>
</dbReference>
<reference evidence="16 17" key="1">
    <citation type="journal article" date="2019" name="Syst. Appl. Microbiol.">
        <title>Characterization of Bifidobacterium species in feaces of the Egyptian fruit bat: Description of B. vespertilionis sp. nov. and B. rousetti sp. nov.</title>
        <authorList>
            <person name="Modesto M."/>
            <person name="Satti M."/>
            <person name="Watanabe K."/>
            <person name="Puglisi E."/>
            <person name="Morelli L."/>
            <person name="Huang C.-H."/>
            <person name="Liou J.-S."/>
            <person name="Miyashita M."/>
            <person name="Tamura T."/>
            <person name="Saito S."/>
            <person name="Mori K."/>
            <person name="Huang L."/>
            <person name="Sciavilla P."/>
            <person name="Sandri C."/>
            <person name="Spiezio C."/>
            <person name="Vitali F."/>
            <person name="Cavalieri D."/>
            <person name="Perpetuini G."/>
            <person name="Tofalo R."/>
            <person name="Bonetti A."/>
            <person name="Arita M."/>
            <person name="Mattarelli P."/>
        </authorList>
    </citation>
    <scope>NUCLEOTIDE SEQUENCE [LARGE SCALE GENOMIC DNA]</scope>
    <source>
        <strain evidence="16 17">RST7</strain>
    </source>
</reference>
<dbReference type="PANTHER" id="PTHR13710">
    <property type="entry name" value="DNA HELICASE RECQ FAMILY MEMBER"/>
    <property type="match status" value="1"/>
</dbReference>
<feature type="region of interest" description="Disordered" evidence="13">
    <location>
        <begin position="506"/>
        <end position="539"/>
    </location>
</feature>
<sequence length="642" mass="69436">MSGPQSSSTPVTPTSATSPTPATSSTSVVSVNSATSSAQPHQQPSHRQQPSADRDLTPFALKALERYFGYTSFRTGQADVVNAIMNHHDVLAVLPTGAGKSVCYQLPAAALRLTLVITPLRALMRDQVQALARRGIAAALIDSGTANADRRRIYEDALAGRLKLLYVAPERLHTNDFLSFATHAPIDLIAVDEAHCVLQWGQDFRPAYLGIRSFVQQLTAHMPRPVIAAFTATATPATRKEIIANLGQISPARVTTTFDRPNIRFDIRAVKRWHRERVIVDWARMHKGQCGIVYCGSRDRTEELEQALLDAGIAAAHFHARMPEEDKGPVQDRFLRGEIQVICATSAFGMGVDKPDVRWVINDGATDSLEEYYQEAGRAGRDGKQSVSLLLWSSDDFEWLHKRVAKSYANAAMDDEESKRAKAAAIARLDAMQRYCETPGCLRAELLRYFGETAESASGATGGGKAGAGNGKAGKQRSKTKDAHCGSCSHCLGLYTMEDLLEDDDRSGSGGYGGRGGRGGRWGKRSGGGGGRGRDFDGTRYEDLDVDYDASCSDGWGSSDDSQDSRNRYGHGRKSRGGRRYGKSGGAYSRYGSGSYGSRSGSSRSSRDDDDFDASQTSGKSGKALRTSTDSVYSAMFGSDTD</sequence>
<dbReference type="InterPro" id="IPR001650">
    <property type="entry name" value="Helicase_C-like"/>
</dbReference>
<feature type="compositionally biased region" description="Low complexity" evidence="13">
    <location>
        <begin position="1"/>
        <end position="51"/>
    </location>
</feature>
<dbReference type="PROSITE" id="PS51192">
    <property type="entry name" value="HELICASE_ATP_BIND_1"/>
    <property type="match status" value="1"/>
</dbReference>
<dbReference type="PROSITE" id="PS51194">
    <property type="entry name" value="HELICASE_CTER"/>
    <property type="match status" value="1"/>
</dbReference>
<keyword evidence="5 16" id="KW-0347">Helicase</keyword>
<organism evidence="16 17">
    <name type="scientific">Bifidobacterium tissieri</name>
    <dbReference type="NCBI Taxonomy" id="1630162"/>
    <lineage>
        <taxon>Bacteria</taxon>
        <taxon>Bacillati</taxon>
        <taxon>Actinomycetota</taxon>
        <taxon>Actinomycetes</taxon>
        <taxon>Bifidobacteriales</taxon>
        <taxon>Bifidobacteriaceae</taxon>
        <taxon>Bifidobacterium</taxon>
    </lineage>
</organism>
<feature type="region of interest" description="Disordered" evidence="13">
    <location>
        <begin position="552"/>
        <end position="642"/>
    </location>
</feature>
<gene>
    <name evidence="16" type="ORF">EMO89_10245</name>
</gene>
<dbReference type="PANTHER" id="PTHR13710:SF105">
    <property type="entry name" value="ATP-DEPENDENT DNA HELICASE Q1"/>
    <property type="match status" value="1"/>
</dbReference>
<evidence type="ECO:0000256" key="11">
    <source>
        <dbReference type="ARBA" id="ARBA00044535"/>
    </source>
</evidence>
<evidence type="ECO:0000256" key="1">
    <source>
        <dbReference type="ARBA" id="ARBA00005446"/>
    </source>
</evidence>
<dbReference type="EMBL" id="RZUI01000017">
    <property type="protein sequence ID" value="KAA8827612.1"/>
    <property type="molecule type" value="Genomic_DNA"/>
</dbReference>
<dbReference type="GO" id="GO:0046872">
    <property type="term" value="F:metal ion binding"/>
    <property type="evidence" value="ECO:0007669"/>
    <property type="project" value="UniProtKB-KW"/>
</dbReference>
<dbReference type="GO" id="GO:0005694">
    <property type="term" value="C:chromosome"/>
    <property type="evidence" value="ECO:0007669"/>
    <property type="project" value="TreeGrafter"/>
</dbReference>
<evidence type="ECO:0000259" key="14">
    <source>
        <dbReference type="PROSITE" id="PS51192"/>
    </source>
</evidence>
<keyword evidence="7" id="KW-0238">DNA-binding</keyword>
<dbReference type="SMART" id="SM00487">
    <property type="entry name" value="DEXDc"/>
    <property type="match status" value="1"/>
</dbReference>
<dbReference type="GO" id="GO:0016787">
    <property type="term" value="F:hydrolase activity"/>
    <property type="evidence" value="ECO:0007669"/>
    <property type="project" value="UniProtKB-KW"/>
</dbReference>
<dbReference type="SUPFAM" id="SSF52540">
    <property type="entry name" value="P-loop containing nucleoside triphosphate hydrolases"/>
    <property type="match status" value="1"/>
</dbReference>
<evidence type="ECO:0000256" key="6">
    <source>
        <dbReference type="ARBA" id="ARBA00022840"/>
    </source>
</evidence>
<proteinExistence type="inferred from homology"/>
<evidence type="ECO:0000256" key="12">
    <source>
        <dbReference type="ARBA" id="ARBA00044550"/>
    </source>
</evidence>
<dbReference type="SMART" id="SM00490">
    <property type="entry name" value="HELICc"/>
    <property type="match status" value="1"/>
</dbReference>
<feature type="compositionally biased region" description="Gly residues" evidence="13">
    <location>
        <begin position="460"/>
        <end position="472"/>
    </location>
</feature>
<evidence type="ECO:0000256" key="8">
    <source>
        <dbReference type="ARBA" id="ARBA00023235"/>
    </source>
</evidence>